<evidence type="ECO:0000256" key="4">
    <source>
        <dbReference type="ARBA" id="ARBA00022692"/>
    </source>
</evidence>
<gene>
    <name evidence="11" type="ORF">ILUMI_17164</name>
</gene>
<evidence type="ECO:0000256" key="3">
    <source>
        <dbReference type="ARBA" id="ARBA00022606"/>
    </source>
</evidence>
<sequence length="238" mass="27320">MLVLLYEKVPALGIWTLKGHDTLYHFVIAEQIIYVPCAAALIWSFECMYLGFCVEIIVQFKILYQYLEEMTVEGNSPDEMELNYLEKMKACIRHHQLLLWFLKKFRQIFSLLLLTEYVTVGPLICAELFAAFESRSIQITIRHTAYFVTLALQLSFYCIPANYVADEALAVARSIYSSKWYSHHFPSLRVPILLIMQNAQHGITIRAGGLVPINTDTFVNVLKVAWSACSIARGLRQN</sequence>
<dbReference type="GO" id="GO:0004984">
    <property type="term" value="F:olfactory receptor activity"/>
    <property type="evidence" value="ECO:0007669"/>
    <property type="project" value="InterPro"/>
</dbReference>
<dbReference type="OrthoDB" id="676979at2759"/>
<comment type="caution">
    <text evidence="11">The sequence shown here is derived from an EMBL/GenBank/DDBJ whole genome shotgun (WGS) entry which is preliminary data.</text>
</comment>
<dbReference type="PANTHER" id="PTHR21137:SF35">
    <property type="entry name" value="ODORANT RECEPTOR 19A-RELATED"/>
    <property type="match status" value="1"/>
</dbReference>
<dbReference type="GO" id="GO:0005886">
    <property type="term" value="C:plasma membrane"/>
    <property type="evidence" value="ECO:0007669"/>
    <property type="project" value="UniProtKB-SubCell"/>
</dbReference>
<keyword evidence="5" id="KW-0552">Olfaction</keyword>
<evidence type="ECO:0000313" key="12">
    <source>
        <dbReference type="Proteomes" id="UP000801492"/>
    </source>
</evidence>
<keyword evidence="8" id="KW-0675">Receptor</keyword>
<evidence type="ECO:0000256" key="8">
    <source>
        <dbReference type="ARBA" id="ARBA00023170"/>
    </source>
</evidence>
<evidence type="ECO:0000256" key="7">
    <source>
        <dbReference type="ARBA" id="ARBA00023136"/>
    </source>
</evidence>
<name>A0A8K0CM80_IGNLU</name>
<evidence type="ECO:0000313" key="11">
    <source>
        <dbReference type="EMBL" id="KAF2889009.1"/>
    </source>
</evidence>
<dbReference type="PANTHER" id="PTHR21137">
    <property type="entry name" value="ODORANT RECEPTOR"/>
    <property type="match status" value="1"/>
</dbReference>
<evidence type="ECO:0000256" key="5">
    <source>
        <dbReference type="ARBA" id="ARBA00022725"/>
    </source>
</evidence>
<evidence type="ECO:0000256" key="9">
    <source>
        <dbReference type="ARBA" id="ARBA00023224"/>
    </source>
</evidence>
<accession>A0A8K0CM80</accession>
<keyword evidence="9" id="KW-0807">Transducer</keyword>
<dbReference type="GO" id="GO:0005549">
    <property type="term" value="F:odorant binding"/>
    <property type="evidence" value="ECO:0007669"/>
    <property type="project" value="InterPro"/>
</dbReference>
<organism evidence="11 12">
    <name type="scientific">Ignelater luminosus</name>
    <name type="common">Cucubano</name>
    <name type="synonym">Pyrophorus luminosus</name>
    <dbReference type="NCBI Taxonomy" id="2038154"/>
    <lineage>
        <taxon>Eukaryota</taxon>
        <taxon>Metazoa</taxon>
        <taxon>Ecdysozoa</taxon>
        <taxon>Arthropoda</taxon>
        <taxon>Hexapoda</taxon>
        <taxon>Insecta</taxon>
        <taxon>Pterygota</taxon>
        <taxon>Neoptera</taxon>
        <taxon>Endopterygota</taxon>
        <taxon>Coleoptera</taxon>
        <taxon>Polyphaga</taxon>
        <taxon>Elateriformia</taxon>
        <taxon>Elateroidea</taxon>
        <taxon>Elateridae</taxon>
        <taxon>Agrypninae</taxon>
        <taxon>Pyrophorini</taxon>
        <taxon>Ignelater</taxon>
    </lineage>
</organism>
<evidence type="ECO:0000256" key="2">
    <source>
        <dbReference type="ARBA" id="ARBA00022475"/>
    </source>
</evidence>
<proteinExistence type="predicted"/>
<protein>
    <submittedName>
        <fullName evidence="11">Uncharacterized protein</fullName>
    </submittedName>
</protein>
<feature type="transmembrane region" description="Helical" evidence="10">
    <location>
        <begin position="144"/>
        <end position="165"/>
    </location>
</feature>
<keyword evidence="4 10" id="KW-0812">Transmembrane</keyword>
<dbReference type="InterPro" id="IPR004117">
    <property type="entry name" value="7tm6_olfct_rcpt"/>
</dbReference>
<evidence type="ECO:0000256" key="1">
    <source>
        <dbReference type="ARBA" id="ARBA00004651"/>
    </source>
</evidence>
<keyword evidence="12" id="KW-1185">Reference proteome</keyword>
<evidence type="ECO:0000256" key="6">
    <source>
        <dbReference type="ARBA" id="ARBA00022989"/>
    </source>
</evidence>
<keyword evidence="7 10" id="KW-0472">Membrane</keyword>
<feature type="transmembrane region" description="Helical" evidence="10">
    <location>
        <begin position="108"/>
        <end position="132"/>
    </location>
</feature>
<dbReference type="Proteomes" id="UP000801492">
    <property type="component" value="Unassembled WGS sequence"/>
</dbReference>
<keyword evidence="3" id="KW-0716">Sensory transduction</keyword>
<reference evidence="11" key="1">
    <citation type="submission" date="2019-08" db="EMBL/GenBank/DDBJ databases">
        <title>The genome of the North American firefly Photinus pyralis.</title>
        <authorList>
            <consortium name="Photinus pyralis genome working group"/>
            <person name="Fallon T.R."/>
            <person name="Sander Lower S.E."/>
            <person name="Weng J.-K."/>
        </authorList>
    </citation>
    <scope>NUCLEOTIDE SEQUENCE</scope>
    <source>
        <strain evidence="11">TRF0915ILg1</strain>
        <tissue evidence="11">Whole body</tissue>
    </source>
</reference>
<keyword evidence="2" id="KW-1003">Cell membrane</keyword>
<dbReference type="AlphaFoldDB" id="A0A8K0CM80"/>
<keyword evidence="6 10" id="KW-1133">Transmembrane helix</keyword>
<evidence type="ECO:0000256" key="10">
    <source>
        <dbReference type="SAM" id="Phobius"/>
    </source>
</evidence>
<dbReference type="GO" id="GO:0007165">
    <property type="term" value="P:signal transduction"/>
    <property type="evidence" value="ECO:0007669"/>
    <property type="project" value="UniProtKB-KW"/>
</dbReference>
<dbReference type="Pfam" id="PF02949">
    <property type="entry name" value="7tm_6"/>
    <property type="match status" value="1"/>
</dbReference>
<dbReference type="EMBL" id="VTPC01071780">
    <property type="protein sequence ID" value="KAF2889009.1"/>
    <property type="molecule type" value="Genomic_DNA"/>
</dbReference>
<comment type="subcellular location">
    <subcellularLocation>
        <location evidence="1">Cell membrane</location>
        <topology evidence="1">Multi-pass membrane protein</topology>
    </subcellularLocation>
</comment>